<keyword evidence="2" id="KW-1185">Reference proteome</keyword>
<reference evidence="1 2" key="1">
    <citation type="journal article" date="2013" name="J. Microbiol.">
        <title>Lysinibacillus chungkukjangi sp. nov., isolated from Chungkukjang, Korean fermented soybean food.</title>
        <authorList>
            <person name="Kim S.J."/>
            <person name="Jang Y.H."/>
            <person name="Hamada M."/>
            <person name="Ahn J.H."/>
            <person name="Weon H.Y."/>
            <person name="Suzuki K."/>
            <person name="Whang K.S."/>
            <person name="Kwon S.W."/>
        </authorList>
    </citation>
    <scope>NUCLEOTIDE SEQUENCE [LARGE SCALE GENOMIC DNA]</scope>
    <source>
        <strain evidence="1 2">MCCC 1A12701</strain>
    </source>
</reference>
<evidence type="ECO:0000313" key="2">
    <source>
        <dbReference type="Proteomes" id="UP000274033"/>
    </source>
</evidence>
<dbReference type="OrthoDB" id="2455934at2"/>
<dbReference type="Proteomes" id="UP000274033">
    <property type="component" value="Unassembled WGS sequence"/>
</dbReference>
<dbReference type="EMBL" id="RRCT01000037">
    <property type="protein sequence ID" value="RQW70958.1"/>
    <property type="molecule type" value="Genomic_DNA"/>
</dbReference>
<accession>A0A3N9U2V4</accession>
<name>A0A3N9U2V4_9BACI</name>
<evidence type="ECO:0000313" key="1">
    <source>
        <dbReference type="EMBL" id="RQW70958.1"/>
    </source>
</evidence>
<organism evidence="1 2">
    <name type="scientific">Lysinibacillus composti</name>
    <dbReference type="NCBI Taxonomy" id="720633"/>
    <lineage>
        <taxon>Bacteria</taxon>
        <taxon>Bacillati</taxon>
        <taxon>Bacillota</taxon>
        <taxon>Bacilli</taxon>
        <taxon>Bacillales</taxon>
        <taxon>Bacillaceae</taxon>
        <taxon>Lysinibacillus</taxon>
    </lineage>
</organism>
<sequence>MKGHSFIYLILAIFVVLMVGCSNKATQHDDEFYNVKLVAWEFLKEKGWDGRAKENWETAEVSEVMTDDDYKLIDPSYKGKLVLSVIFEDKENAAIGTPIVLVDPEKNEVVGYMYGE</sequence>
<gene>
    <name evidence="1" type="ORF">EBB45_19745</name>
</gene>
<protein>
    <recommendedName>
        <fullName evidence="3">DUF4830 domain-containing protein</fullName>
    </recommendedName>
</protein>
<evidence type="ECO:0008006" key="3">
    <source>
        <dbReference type="Google" id="ProtNLM"/>
    </source>
</evidence>
<proteinExistence type="predicted"/>
<dbReference type="AlphaFoldDB" id="A0A3N9U2V4"/>
<dbReference type="RefSeq" id="WP_124767020.1">
    <property type="nucleotide sequence ID" value="NZ_JAFBDY010000040.1"/>
</dbReference>
<comment type="caution">
    <text evidence="1">The sequence shown here is derived from an EMBL/GenBank/DDBJ whole genome shotgun (WGS) entry which is preliminary data.</text>
</comment>
<dbReference type="PROSITE" id="PS51257">
    <property type="entry name" value="PROKAR_LIPOPROTEIN"/>
    <property type="match status" value="1"/>
</dbReference>